<dbReference type="GO" id="GO:0005840">
    <property type="term" value="C:ribosome"/>
    <property type="evidence" value="ECO:0007669"/>
    <property type="project" value="UniProtKB-KW"/>
</dbReference>
<sequence>MGPSVNPRFLCSYRRNFFYLCAHERGCIDMIIVNVKENESIEKALKRFKKKFDKTGAVRELRARQAFIKPSVKNRAQKIKAAYKQHLQEEANG</sequence>
<dbReference type="GO" id="GO:1990904">
    <property type="term" value="C:ribonucleoprotein complex"/>
    <property type="evidence" value="ECO:0007669"/>
    <property type="project" value="UniProtKB-KW"/>
</dbReference>
<dbReference type="InterPro" id="IPR018278">
    <property type="entry name" value="Ribosomal_bS21_CS"/>
</dbReference>
<evidence type="ECO:0000256" key="6">
    <source>
        <dbReference type="RuleBase" id="RU000667"/>
    </source>
</evidence>
<keyword evidence="3 5" id="KW-0687">Ribonucleoprotein</keyword>
<organism evidence="7 8">
    <name type="scientific">Algoriphagus ratkowskyi</name>
    <dbReference type="NCBI Taxonomy" id="57028"/>
    <lineage>
        <taxon>Bacteria</taxon>
        <taxon>Pseudomonadati</taxon>
        <taxon>Bacteroidota</taxon>
        <taxon>Cytophagia</taxon>
        <taxon>Cytophagales</taxon>
        <taxon>Cyclobacteriaceae</taxon>
        <taxon>Algoriphagus</taxon>
    </lineage>
</organism>
<dbReference type="Proteomes" id="UP000249115">
    <property type="component" value="Unassembled WGS sequence"/>
</dbReference>
<reference evidence="7 8" key="1">
    <citation type="submission" date="2018-06" db="EMBL/GenBank/DDBJ databases">
        <title>Genomic Encyclopedia of Archaeal and Bacterial Type Strains, Phase II (KMG-II): from individual species to whole genera.</title>
        <authorList>
            <person name="Goeker M."/>
        </authorList>
    </citation>
    <scope>NUCLEOTIDE SEQUENCE [LARGE SCALE GENOMIC DNA]</scope>
    <source>
        <strain evidence="7 8">DSM 22686</strain>
    </source>
</reference>
<comment type="caution">
    <text evidence="7">The sequence shown here is derived from an EMBL/GenBank/DDBJ whole genome shotgun (WGS) entry which is preliminary data.</text>
</comment>
<dbReference type="GO" id="GO:0003735">
    <property type="term" value="F:structural constituent of ribosome"/>
    <property type="evidence" value="ECO:0007669"/>
    <property type="project" value="InterPro"/>
</dbReference>
<gene>
    <name evidence="5" type="primary">rpsU</name>
    <name evidence="7" type="ORF">LV84_01026</name>
</gene>
<evidence type="ECO:0000256" key="4">
    <source>
        <dbReference type="ARBA" id="ARBA00035135"/>
    </source>
</evidence>
<name>A0A2W7RX83_9BACT</name>
<dbReference type="NCBIfam" id="TIGR00030">
    <property type="entry name" value="S21p"/>
    <property type="match status" value="1"/>
</dbReference>
<dbReference type="Pfam" id="PF01165">
    <property type="entry name" value="Ribosomal_S21"/>
    <property type="match status" value="1"/>
</dbReference>
<evidence type="ECO:0000256" key="5">
    <source>
        <dbReference type="HAMAP-Rule" id="MF_00358"/>
    </source>
</evidence>
<comment type="similarity">
    <text evidence="1 5 6">Belongs to the bacterial ribosomal protein bS21 family.</text>
</comment>
<dbReference type="GO" id="GO:0006412">
    <property type="term" value="P:translation"/>
    <property type="evidence" value="ECO:0007669"/>
    <property type="project" value="UniProtKB-UniRule"/>
</dbReference>
<evidence type="ECO:0000256" key="3">
    <source>
        <dbReference type="ARBA" id="ARBA00023274"/>
    </source>
</evidence>
<accession>A0A2W7RX83</accession>
<dbReference type="Gene3D" id="1.20.5.1150">
    <property type="entry name" value="Ribosomal protein S8"/>
    <property type="match status" value="1"/>
</dbReference>
<proteinExistence type="inferred from homology"/>
<evidence type="ECO:0000256" key="1">
    <source>
        <dbReference type="ARBA" id="ARBA00006640"/>
    </source>
</evidence>
<dbReference type="InterPro" id="IPR038380">
    <property type="entry name" value="Ribosomal_bS21_sf"/>
</dbReference>
<dbReference type="InterPro" id="IPR001911">
    <property type="entry name" value="Ribosomal_bS21"/>
</dbReference>
<dbReference type="PROSITE" id="PS01181">
    <property type="entry name" value="RIBOSOMAL_S21"/>
    <property type="match status" value="1"/>
</dbReference>
<evidence type="ECO:0000313" key="8">
    <source>
        <dbReference type="Proteomes" id="UP000249115"/>
    </source>
</evidence>
<keyword evidence="2 5" id="KW-0689">Ribosomal protein</keyword>
<protein>
    <recommendedName>
        <fullName evidence="4 5">Small ribosomal subunit protein bS21</fullName>
    </recommendedName>
</protein>
<dbReference type="AlphaFoldDB" id="A0A2W7RX83"/>
<evidence type="ECO:0000313" key="7">
    <source>
        <dbReference type="EMBL" id="PZX59817.1"/>
    </source>
</evidence>
<dbReference type="EMBL" id="QKZU01000003">
    <property type="protein sequence ID" value="PZX59817.1"/>
    <property type="molecule type" value="Genomic_DNA"/>
</dbReference>
<dbReference type="PRINTS" id="PR00976">
    <property type="entry name" value="RIBOSOMALS21"/>
</dbReference>
<evidence type="ECO:0000256" key="2">
    <source>
        <dbReference type="ARBA" id="ARBA00022980"/>
    </source>
</evidence>
<dbReference type="HAMAP" id="MF_00358">
    <property type="entry name" value="Ribosomal_bS21"/>
    <property type="match status" value="1"/>
</dbReference>